<organism evidence="2 3">
    <name type="scientific">Phytophthora fragariaefolia</name>
    <dbReference type="NCBI Taxonomy" id="1490495"/>
    <lineage>
        <taxon>Eukaryota</taxon>
        <taxon>Sar</taxon>
        <taxon>Stramenopiles</taxon>
        <taxon>Oomycota</taxon>
        <taxon>Peronosporomycetes</taxon>
        <taxon>Peronosporales</taxon>
        <taxon>Peronosporaceae</taxon>
        <taxon>Phytophthora</taxon>
    </lineage>
</organism>
<gene>
    <name evidence="2" type="ORF">Pfra01_001016600</name>
</gene>
<comment type="caution">
    <text evidence="2">The sequence shown here is derived from an EMBL/GenBank/DDBJ whole genome shotgun (WGS) entry which is preliminary data.</text>
</comment>
<proteinExistence type="predicted"/>
<feature type="compositionally biased region" description="Acidic residues" evidence="1">
    <location>
        <begin position="121"/>
        <end position="130"/>
    </location>
</feature>
<name>A0A9W6XED3_9STRA</name>
<dbReference type="Proteomes" id="UP001165121">
    <property type="component" value="Unassembled WGS sequence"/>
</dbReference>
<protein>
    <submittedName>
        <fullName evidence="2">Unnamed protein product</fullName>
    </submittedName>
</protein>
<keyword evidence="3" id="KW-1185">Reference proteome</keyword>
<evidence type="ECO:0000313" key="3">
    <source>
        <dbReference type="Proteomes" id="UP001165121"/>
    </source>
</evidence>
<feature type="region of interest" description="Disordered" evidence="1">
    <location>
        <begin position="70"/>
        <end position="92"/>
    </location>
</feature>
<evidence type="ECO:0000256" key="1">
    <source>
        <dbReference type="SAM" id="MobiDB-lite"/>
    </source>
</evidence>
<accession>A0A9W6XED3</accession>
<dbReference type="AlphaFoldDB" id="A0A9W6XED3"/>
<reference evidence="2" key="1">
    <citation type="submission" date="2023-04" db="EMBL/GenBank/DDBJ databases">
        <title>Phytophthora fragariaefolia NBRC 109709.</title>
        <authorList>
            <person name="Ichikawa N."/>
            <person name="Sato H."/>
            <person name="Tonouchi N."/>
        </authorList>
    </citation>
    <scope>NUCLEOTIDE SEQUENCE</scope>
    <source>
        <strain evidence="2">NBRC 109709</strain>
    </source>
</reference>
<evidence type="ECO:0000313" key="2">
    <source>
        <dbReference type="EMBL" id="GMF36864.1"/>
    </source>
</evidence>
<feature type="region of interest" description="Disordered" evidence="1">
    <location>
        <begin position="109"/>
        <end position="144"/>
    </location>
</feature>
<dbReference type="EMBL" id="BSXT01000968">
    <property type="protein sequence ID" value="GMF36864.1"/>
    <property type="molecule type" value="Genomic_DNA"/>
</dbReference>
<sequence>MRSPEGEVLDVAVGACQTGYNEATDYLTSKMLILGKTWIVQDPEDLLHLERVSKIAEKLMKPKVVLLDGESPHDSESLGLPQGSVGGVADSQSTPFPQAVRVFAALTRSKSKARIRPSPEVVEDAPPDEEEPRRPMTPLEDQAE</sequence>